<feature type="transmembrane region" description="Helical" evidence="5">
    <location>
        <begin position="185"/>
        <end position="206"/>
    </location>
</feature>
<dbReference type="GO" id="GO:0006935">
    <property type="term" value="P:chemotaxis"/>
    <property type="evidence" value="ECO:0007669"/>
    <property type="project" value="InterPro"/>
</dbReference>
<dbReference type="GO" id="GO:0007165">
    <property type="term" value="P:signal transduction"/>
    <property type="evidence" value="ECO:0007669"/>
    <property type="project" value="UniProtKB-KW"/>
</dbReference>
<evidence type="ECO:0000256" key="3">
    <source>
        <dbReference type="ARBA" id="ARBA00029447"/>
    </source>
</evidence>
<sequence>MKALSDMKIGVKLSLGFASLLVMMLVLVGVAMLGINGLRSSIERANEVQNESLAPLYVAREALDQTGIAARNAYVFLSDADAQSELKIVDEQKAVYLAELHKLESRLAGNAHFAPVRTGLLQMADELKRPRQYRESGAMEAYRSFLVNDCSPLRRKIVADINVLIGDIAGQSTDAGLAAEQSATAALRLIAVLAALAVVIAVAVAFTITRGLLRQLGGEPAYAMAIAQRIAHGDLAVEVATRSGDRSSLLHALRMMRDSLAGIVGQVRQGTDAIERASSEIASGNVDLSARTERQASSLEETASAMEEITSAVRQSAANAAQANELAASASGVAVKGGHMMGEVVATMEDIHQSSVKIVDIISVIDGIAFQTNILALNAAVEAARAGEGGRGFAVVASEVRTLAQRSAAAAKEIKELIGASVAKVESGSGQVKDAGQTMEEIVASVRKVTDVIAEISLSSREQSEGIEQVNDAIGHMDEATQQNSALVEQAAAAAEALTSQAGALARLVSTFKLAPAAQVMG</sequence>
<dbReference type="Proteomes" id="UP000214747">
    <property type="component" value="Unassembled WGS sequence"/>
</dbReference>
<name>A0A225SQ15_9BURK</name>
<evidence type="ECO:0000256" key="1">
    <source>
        <dbReference type="ARBA" id="ARBA00004370"/>
    </source>
</evidence>
<keyword evidence="5" id="KW-0812">Transmembrane</keyword>
<comment type="similarity">
    <text evidence="3">Belongs to the methyl-accepting chemotaxis (MCP) protein family.</text>
</comment>
<dbReference type="InterPro" id="IPR004090">
    <property type="entry name" value="Chemotax_Me-accpt_rcpt"/>
</dbReference>
<dbReference type="EMBL" id="NJGV01000020">
    <property type="protein sequence ID" value="OWY33114.1"/>
    <property type="molecule type" value="Genomic_DNA"/>
</dbReference>
<dbReference type="SMART" id="SM00283">
    <property type="entry name" value="MA"/>
    <property type="match status" value="1"/>
</dbReference>
<dbReference type="AlphaFoldDB" id="A0A225SQ15"/>
<dbReference type="RefSeq" id="WP_088756448.1">
    <property type="nucleotide sequence ID" value="NZ_NJGV01000020.1"/>
</dbReference>
<keyword evidence="8" id="KW-1185">Reference proteome</keyword>
<evidence type="ECO:0000256" key="2">
    <source>
        <dbReference type="ARBA" id="ARBA00022481"/>
    </source>
</evidence>
<dbReference type="GO" id="GO:0005886">
    <property type="term" value="C:plasma membrane"/>
    <property type="evidence" value="ECO:0007669"/>
    <property type="project" value="TreeGrafter"/>
</dbReference>
<evidence type="ECO:0000313" key="7">
    <source>
        <dbReference type="EMBL" id="OWY33114.1"/>
    </source>
</evidence>
<dbReference type="GO" id="GO:0004888">
    <property type="term" value="F:transmembrane signaling receptor activity"/>
    <property type="evidence" value="ECO:0007669"/>
    <property type="project" value="InterPro"/>
</dbReference>
<dbReference type="InterPro" id="IPR004089">
    <property type="entry name" value="MCPsignal_dom"/>
</dbReference>
<comment type="subcellular location">
    <subcellularLocation>
        <location evidence="1">Membrane</location>
    </subcellularLocation>
</comment>
<dbReference type="FunFam" id="1.10.287.950:FF:000001">
    <property type="entry name" value="Methyl-accepting chemotaxis sensory transducer"/>
    <property type="match status" value="1"/>
</dbReference>
<feature type="domain" description="Methyl-accepting transducer" evidence="6">
    <location>
        <begin position="270"/>
        <end position="499"/>
    </location>
</feature>
<reference evidence="7 8" key="1">
    <citation type="journal article" date="2010" name="Int. J. Syst. Evol. Microbiol.">
        <title>Reclassification of Herbaspirillum putei as a later heterotypic synonym of Herbaspirillum huttiense, with the description of H. huttiense subsp. huttiense subsp. nov. and H. huttiense subsp. putei subsp. nov., comb. nov., and description of Herbaspirillum aquaticum sp. nov.</title>
        <authorList>
            <person name="Dobritsa A.P."/>
            <person name="Reddy M.C."/>
            <person name="Samadpour M."/>
        </authorList>
    </citation>
    <scope>NUCLEOTIDE SEQUENCE [LARGE SCALE GENOMIC DNA]</scope>
    <source>
        <strain evidence="7 8">IEH 4430</strain>
    </source>
</reference>
<dbReference type="PRINTS" id="PR00260">
    <property type="entry name" value="CHEMTRNSDUCR"/>
</dbReference>
<evidence type="ECO:0000259" key="6">
    <source>
        <dbReference type="PROSITE" id="PS50111"/>
    </source>
</evidence>
<gene>
    <name evidence="7" type="ORF">CEJ45_18220</name>
</gene>
<dbReference type="Gene3D" id="1.10.287.950">
    <property type="entry name" value="Methyl-accepting chemotaxis protein"/>
    <property type="match status" value="1"/>
</dbReference>
<organism evidence="7 8">
    <name type="scientific">Herbaspirillum aquaticum</name>
    <dbReference type="NCBI Taxonomy" id="568783"/>
    <lineage>
        <taxon>Bacteria</taxon>
        <taxon>Pseudomonadati</taxon>
        <taxon>Pseudomonadota</taxon>
        <taxon>Betaproteobacteria</taxon>
        <taxon>Burkholderiales</taxon>
        <taxon>Oxalobacteraceae</taxon>
        <taxon>Herbaspirillum</taxon>
    </lineage>
</organism>
<proteinExistence type="inferred from homology"/>
<dbReference type="CDD" id="cd11386">
    <property type="entry name" value="MCP_signal"/>
    <property type="match status" value="1"/>
</dbReference>
<dbReference type="Pfam" id="PF00015">
    <property type="entry name" value="MCPsignal"/>
    <property type="match status" value="1"/>
</dbReference>
<evidence type="ECO:0000313" key="8">
    <source>
        <dbReference type="Proteomes" id="UP000214747"/>
    </source>
</evidence>
<dbReference type="PROSITE" id="PS50111">
    <property type="entry name" value="CHEMOTAXIS_TRANSDUC_2"/>
    <property type="match status" value="1"/>
</dbReference>
<feature type="transmembrane region" description="Helical" evidence="5">
    <location>
        <begin position="15"/>
        <end position="35"/>
    </location>
</feature>
<keyword evidence="5" id="KW-0472">Membrane</keyword>
<dbReference type="PANTHER" id="PTHR43531">
    <property type="entry name" value="PROTEIN ICFG"/>
    <property type="match status" value="1"/>
</dbReference>
<keyword evidence="4" id="KW-0807">Transducer</keyword>
<keyword evidence="5" id="KW-1133">Transmembrane helix</keyword>
<keyword evidence="2" id="KW-0488">Methylation</keyword>
<dbReference type="PANTHER" id="PTHR43531:SF14">
    <property type="entry name" value="METHYL-ACCEPTING CHEMOTAXIS PROTEIN I-RELATED"/>
    <property type="match status" value="1"/>
</dbReference>
<evidence type="ECO:0000256" key="5">
    <source>
        <dbReference type="SAM" id="Phobius"/>
    </source>
</evidence>
<protein>
    <submittedName>
        <fullName evidence="7">Chemotaxis protein</fullName>
    </submittedName>
</protein>
<dbReference type="SUPFAM" id="SSF58104">
    <property type="entry name" value="Methyl-accepting chemotaxis protein (MCP) signaling domain"/>
    <property type="match status" value="1"/>
</dbReference>
<accession>A0A225SQ15</accession>
<comment type="caution">
    <text evidence="7">The sequence shown here is derived from an EMBL/GenBank/DDBJ whole genome shotgun (WGS) entry which is preliminary data.</text>
</comment>
<dbReference type="InterPro" id="IPR051310">
    <property type="entry name" value="MCP_chemotaxis"/>
</dbReference>
<evidence type="ECO:0000256" key="4">
    <source>
        <dbReference type="PROSITE-ProRule" id="PRU00284"/>
    </source>
</evidence>